<keyword evidence="2" id="KW-0808">Transferase</keyword>
<dbReference type="CDD" id="cd04301">
    <property type="entry name" value="NAT_SF"/>
    <property type="match status" value="1"/>
</dbReference>
<dbReference type="InterPro" id="IPR000182">
    <property type="entry name" value="GNAT_dom"/>
</dbReference>
<dbReference type="STRING" id="708126.BW727_100412"/>
<evidence type="ECO:0000313" key="3">
    <source>
        <dbReference type="Proteomes" id="UP000188993"/>
    </source>
</evidence>
<evidence type="ECO:0000313" key="2">
    <source>
        <dbReference type="EMBL" id="AQS52805.1"/>
    </source>
</evidence>
<dbReference type="KEGG" id="jda:BW727_100412"/>
<dbReference type="EC" id="2.3.1.-" evidence="2"/>
<evidence type="ECO:0000259" key="1">
    <source>
        <dbReference type="PROSITE" id="PS51186"/>
    </source>
</evidence>
<dbReference type="AlphaFoldDB" id="A0A1S6IMM4"/>
<protein>
    <submittedName>
        <fullName evidence="2">Putative N-acetyltransferase YjcF</fullName>
        <ecNumber evidence="2">2.3.1.-</ecNumber>
    </submittedName>
</protein>
<organism evidence="2 3">
    <name type="scientific">Jeotgalibaca dankookensis</name>
    <dbReference type="NCBI Taxonomy" id="708126"/>
    <lineage>
        <taxon>Bacteria</taxon>
        <taxon>Bacillati</taxon>
        <taxon>Bacillota</taxon>
        <taxon>Bacilli</taxon>
        <taxon>Lactobacillales</taxon>
        <taxon>Carnobacteriaceae</taxon>
        <taxon>Jeotgalibaca</taxon>
    </lineage>
</organism>
<gene>
    <name evidence="2" type="primary">yjcF</name>
    <name evidence="2" type="ORF">BW727_100412</name>
</gene>
<dbReference type="Proteomes" id="UP000188993">
    <property type="component" value="Chromosome"/>
</dbReference>
<dbReference type="PROSITE" id="PS51186">
    <property type="entry name" value="GNAT"/>
    <property type="match status" value="1"/>
</dbReference>
<sequence length="145" mass="16655">MLTFELSTDIESTIYQDALALRHSVFVDEQNVSLAIEIDEKESSCIHVVGYDQKKRPLVTARLYPLNAQTFKLQRVAVLLRERGNNYGKEIMAFMEAKAKQLGATEMVLGAQVHALPFYEKLDYQICSEQYEEAGIYHYDMKKVL</sequence>
<dbReference type="EMBL" id="CP019728">
    <property type="protein sequence ID" value="AQS52805.1"/>
    <property type="molecule type" value="Genomic_DNA"/>
</dbReference>
<dbReference type="Gene3D" id="3.40.630.30">
    <property type="match status" value="1"/>
</dbReference>
<name>A0A1S6IMM4_9LACT</name>
<dbReference type="GO" id="GO:0016747">
    <property type="term" value="F:acyltransferase activity, transferring groups other than amino-acyl groups"/>
    <property type="evidence" value="ECO:0007669"/>
    <property type="project" value="InterPro"/>
</dbReference>
<feature type="domain" description="N-acetyltransferase" evidence="1">
    <location>
        <begin position="4"/>
        <end position="145"/>
    </location>
</feature>
<dbReference type="OrthoDB" id="9796171at2"/>
<keyword evidence="3" id="KW-1185">Reference proteome</keyword>
<reference evidence="2 3" key="1">
    <citation type="journal article" date="2014" name="Int. J. Syst. Evol. Microbiol.">
        <title>Jeotgalibaca dankookensis gen. nov., sp. nov., a member of the family Carnobacteriaceae, isolated from seujeot (Korean traditional food).</title>
        <authorList>
            <person name="Lee D.G."/>
            <person name="Trujillo M.E."/>
            <person name="Kang H."/>
            <person name="Ahn T.Y."/>
        </authorList>
    </citation>
    <scope>NUCLEOTIDE SEQUENCE [LARGE SCALE GENOMIC DNA]</scope>
    <source>
        <strain evidence="2 3">EX-07</strain>
    </source>
</reference>
<dbReference type="Pfam" id="PF13673">
    <property type="entry name" value="Acetyltransf_10"/>
    <property type="match status" value="1"/>
</dbReference>
<dbReference type="RefSeq" id="WP_062471346.1">
    <property type="nucleotide sequence ID" value="NZ_BBYN01000028.1"/>
</dbReference>
<accession>A0A1S6IMM4</accession>
<dbReference type="InterPro" id="IPR016181">
    <property type="entry name" value="Acyl_CoA_acyltransferase"/>
</dbReference>
<keyword evidence="2" id="KW-0012">Acyltransferase</keyword>
<dbReference type="SUPFAM" id="SSF55729">
    <property type="entry name" value="Acyl-CoA N-acyltransferases (Nat)"/>
    <property type="match status" value="1"/>
</dbReference>
<proteinExistence type="predicted"/>